<feature type="region of interest" description="Disordered" evidence="3">
    <location>
        <begin position="104"/>
        <end position="131"/>
    </location>
</feature>
<keyword evidence="6" id="KW-1185">Reference proteome</keyword>
<dbReference type="GO" id="GO:0005634">
    <property type="term" value="C:nucleus"/>
    <property type="evidence" value="ECO:0007669"/>
    <property type="project" value="UniProtKB-UniRule"/>
</dbReference>
<evidence type="ECO:0000313" key="5">
    <source>
        <dbReference type="EMBL" id="RWS12526.1"/>
    </source>
</evidence>
<feature type="coiled-coil region" evidence="2">
    <location>
        <begin position="58"/>
        <end position="92"/>
    </location>
</feature>
<sequence>MDSQKPKDALSAYSHFVFHCKRRLDDKCPDSNIVLSLFSRECYLKWNSMTEEEKEPFYQLEQDDYTRYQRELEIYMNRKNEQMSNARKAEADRHSCVYNKNVCSHEKRSESSANVSKSRRVEVNSVNNGNI</sequence>
<dbReference type="GO" id="GO:0003677">
    <property type="term" value="F:DNA binding"/>
    <property type="evidence" value="ECO:0007669"/>
    <property type="project" value="UniProtKB-UniRule"/>
</dbReference>
<feature type="DNA-binding region" description="HMG box" evidence="1">
    <location>
        <begin position="6"/>
        <end position="76"/>
    </location>
</feature>
<comment type="caution">
    <text evidence="5">The sequence shown here is derived from an EMBL/GenBank/DDBJ whole genome shotgun (WGS) entry which is preliminary data.</text>
</comment>
<feature type="domain" description="HMG box" evidence="4">
    <location>
        <begin position="6"/>
        <end position="76"/>
    </location>
</feature>
<keyword evidence="1" id="KW-0238">DNA-binding</keyword>
<dbReference type="Proteomes" id="UP000285301">
    <property type="component" value="Unassembled WGS sequence"/>
</dbReference>
<organism evidence="5 6">
    <name type="scientific">Dinothrombium tinctorium</name>
    <dbReference type="NCBI Taxonomy" id="1965070"/>
    <lineage>
        <taxon>Eukaryota</taxon>
        <taxon>Metazoa</taxon>
        <taxon>Ecdysozoa</taxon>
        <taxon>Arthropoda</taxon>
        <taxon>Chelicerata</taxon>
        <taxon>Arachnida</taxon>
        <taxon>Acari</taxon>
        <taxon>Acariformes</taxon>
        <taxon>Trombidiformes</taxon>
        <taxon>Prostigmata</taxon>
        <taxon>Anystina</taxon>
        <taxon>Parasitengona</taxon>
        <taxon>Trombidioidea</taxon>
        <taxon>Trombidiidae</taxon>
        <taxon>Dinothrombium</taxon>
    </lineage>
</organism>
<evidence type="ECO:0000256" key="1">
    <source>
        <dbReference type="PROSITE-ProRule" id="PRU00267"/>
    </source>
</evidence>
<dbReference type="SMART" id="SM00398">
    <property type="entry name" value="HMG"/>
    <property type="match status" value="1"/>
</dbReference>
<dbReference type="Gene3D" id="1.10.30.10">
    <property type="entry name" value="High mobility group box domain"/>
    <property type="match status" value="1"/>
</dbReference>
<evidence type="ECO:0000313" key="6">
    <source>
        <dbReference type="Proteomes" id="UP000285301"/>
    </source>
</evidence>
<accession>A0A443RB96</accession>
<dbReference type="EMBL" id="NCKU01001285">
    <property type="protein sequence ID" value="RWS12526.1"/>
    <property type="molecule type" value="Genomic_DNA"/>
</dbReference>
<evidence type="ECO:0000259" key="4">
    <source>
        <dbReference type="PROSITE" id="PS50118"/>
    </source>
</evidence>
<dbReference type="STRING" id="1965070.A0A443RB96"/>
<dbReference type="InterPro" id="IPR036910">
    <property type="entry name" value="HMG_box_dom_sf"/>
</dbReference>
<dbReference type="Pfam" id="PF09011">
    <property type="entry name" value="HMG_box_2"/>
    <property type="match status" value="1"/>
</dbReference>
<keyword evidence="2" id="KW-0175">Coiled coil</keyword>
<name>A0A443RB96_9ACAR</name>
<evidence type="ECO:0000256" key="2">
    <source>
        <dbReference type="SAM" id="Coils"/>
    </source>
</evidence>
<dbReference type="AlphaFoldDB" id="A0A443RB96"/>
<feature type="non-terminal residue" evidence="5">
    <location>
        <position position="131"/>
    </location>
</feature>
<dbReference type="PROSITE" id="PS50118">
    <property type="entry name" value="HMG_BOX_2"/>
    <property type="match status" value="1"/>
</dbReference>
<dbReference type="SUPFAM" id="SSF47095">
    <property type="entry name" value="HMG-box"/>
    <property type="match status" value="1"/>
</dbReference>
<reference evidence="5 6" key="1">
    <citation type="journal article" date="2018" name="Gigascience">
        <title>Genomes of trombidid mites reveal novel predicted allergens and laterally-transferred genes associated with secondary metabolism.</title>
        <authorList>
            <person name="Dong X."/>
            <person name="Chaisiri K."/>
            <person name="Xia D."/>
            <person name="Armstrong S.D."/>
            <person name="Fang Y."/>
            <person name="Donnelly M.J."/>
            <person name="Kadowaki T."/>
            <person name="McGarry J.W."/>
            <person name="Darby A.C."/>
            <person name="Makepeace B.L."/>
        </authorList>
    </citation>
    <scope>NUCLEOTIDE SEQUENCE [LARGE SCALE GENOMIC DNA]</scope>
    <source>
        <strain evidence="5">UoL-WK</strain>
    </source>
</reference>
<dbReference type="InterPro" id="IPR009071">
    <property type="entry name" value="HMG_box_dom"/>
</dbReference>
<dbReference type="OrthoDB" id="1919336at2759"/>
<evidence type="ECO:0000256" key="3">
    <source>
        <dbReference type="SAM" id="MobiDB-lite"/>
    </source>
</evidence>
<keyword evidence="1" id="KW-0539">Nucleus</keyword>
<proteinExistence type="predicted"/>
<gene>
    <name evidence="5" type="ORF">B4U79_18981</name>
</gene>
<protein>
    <submittedName>
        <fullName evidence="5">High mobility group protein DSP1-like isoform X1</fullName>
    </submittedName>
</protein>